<accession>A0A9P1C0R9</accession>
<protein>
    <submittedName>
        <fullName evidence="1">Uncharacterized protein</fullName>
    </submittedName>
</protein>
<gene>
    <name evidence="1" type="ORF">C1SCF055_LOCUS10631</name>
</gene>
<dbReference type="Proteomes" id="UP001152797">
    <property type="component" value="Unassembled WGS sequence"/>
</dbReference>
<evidence type="ECO:0000313" key="1">
    <source>
        <dbReference type="EMBL" id="CAI3982979.1"/>
    </source>
</evidence>
<dbReference type="OrthoDB" id="442108at2759"/>
<name>A0A9P1C0R9_9DINO</name>
<reference evidence="2 3" key="2">
    <citation type="submission" date="2024-05" db="EMBL/GenBank/DDBJ databases">
        <authorList>
            <person name="Chen Y."/>
            <person name="Shah S."/>
            <person name="Dougan E. K."/>
            <person name="Thang M."/>
            <person name="Chan C."/>
        </authorList>
    </citation>
    <scope>NUCLEOTIDE SEQUENCE [LARGE SCALE GENOMIC DNA]</scope>
</reference>
<organism evidence="1">
    <name type="scientific">Cladocopium goreaui</name>
    <dbReference type="NCBI Taxonomy" id="2562237"/>
    <lineage>
        <taxon>Eukaryota</taxon>
        <taxon>Sar</taxon>
        <taxon>Alveolata</taxon>
        <taxon>Dinophyceae</taxon>
        <taxon>Suessiales</taxon>
        <taxon>Symbiodiniaceae</taxon>
        <taxon>Cladocopium</taxon>
    </lineage>
</organism>
<proteinExistence type="predicted"/>
<dbReference type="EMBL" id="CAMXCT030000764">
    <property type="protein sequence ID" value="CAL4770291.1"/>
    <property type="molecule type" value="Genomic_DNA"/>
</dbReference>
<dbReference type="EMBL" id="CAMXCT010000764">
    <property type="protein sequence ID" value="CAI3982979.1"/>
    <property type="molecule type" value="Genomic_DNA"/>
</dbReference>
<sequence>MSASSSDASRRVYTHTHRRSYVSQSGLVEVLKSVKENGLPSAVSRGALKRARGDALMNETPLGSLFTTTALECTDGRSREFPCINPLACLWMVLHQCQRFSEWFHGLTPSSFSSPWDLTVCCDEIAPGNALKPTNERKIVAFYWSILQFGRLVHAEELWLHILVIRSSLMRKIRGGYSQVLAKVSRLFFAAPWDLRMGIQLSVPGMGDRFLFGRLSMVVADEACLKQLWSFKGAGGTMMCFKCSNVVTHSSRLDAFDASGVLVPSCVTSLSQCRLQTCEAIKLNAKHLRYQSSVLNKTRFEELEQALGLTYDPCGDL</sequence>
<dbReference type="AlphaFoldDB" id="A0A9P1C0R9"/>
<evidence type="ECO:0000313" key="3">
    <source>
        <dbReference type="Proteomes" id="UP001152797"/>
    </source>
</evidence>
<comment type="caution">
    <text evidence="1">The sequence shown here is derived from an EMBL/GenBank/DDBJ whole genome shotgun (WGS) entry which is preliminary data.</text>
</comment>
<evidence type="ECO:0000313" key="2">
    <source>
        <dbReference type="EMBL" id="CAL4770291.1"/>
    </source>
</evidence>
<reference evidence="1" key="1">
    <citation type="submission" date="2022-10" db="EMBL/GenBank/DDBJ databases">
        <authorList>
            <person name="Chen Y."/>
            <person name="Dougan E. K."/>
            <person name="Chan C."/>
            <person name="Rhodes N."/>
            <person name="Thang M."/>
        </authorList>
    </citation>
    <scope>NUCLEOTIDE SEQUENCE</scope>
</reference>
<dbReference type="EMBL" id="CAMXCT020000764">
    <property type="protein sequence ID" value="CAL1136354.1"/>
    <property type="molecule type" value="Genomic_DNA"/>
</dbReference>
<keyword evidence="3" id="KW-1185">Reference proteome</keyword>